<feature type="domain" description="FZ" evidence="4">
    <location>
        <begin position="18"/>
        <end position="146"/>
    </location>
</feature>
<name>A0A2G8JTR5_STIJA</name>
<dbReference type="AlphaFoldDB" id="A0A2G8JTR5"/>
<evidence type="ECO:0000313" key="5">
    <source>
        <dbReference type="EMBL" id="PIK39156.1"/>
    </source>
</evidence>
<evidence type="ECO:0000259" key="4">
    <source>
        <dbReference type="PROSITE" id="PS50038"/>
    </source>
</evidence>
<dbReference type="SUPFAM" id="SSF56436">
    <property type="entry name" value="C-type lectin-like"/>
    <property type="match status" value="1"/>
</dbReference>
<dbReference type="GO" id="GO:0042813">
    <property type="term" value="F:Wnt receptor activity"/>
    <property type="evidence" value="ECO:0007669"/>
    <property type="project" value="TreeGrafter"/>
</dbReference>
<dbReference type="Gene3D" id="1.10.2000.10">
    <property type="entry name" value="Frizzled cysteine-rich domain"/>
    <property type="match status" value="6"/>
</dbReference>
<comment type="caution">
    <text evidence="3">Lacks conserved residue(s) required for the propagation of feature annotation.</text>
</comment>
<keyword evidence="1" id="KW-0217">Developmental protein</keyword>
<dbReference type="SUPFAM" id="SSF63501">
    <property type="entry name" value="Frizzled cysteine-rich domain"/>
    <property type="match status" value="6"/>
</dbReference>
<dbReference type="InterPro" id="IPR015526">
    <property type="entry name" value="Frizzled/SFRP"/>
</dbReference>
<dbReference type="PROSITE" id="PS50038">
    <property type="entry name" value="FZ"/>
    <property type="match status" value="5"/>
</dbReference>
<feature type="disulfide bond" evidence="3">
    <location>
        <begin position="500"/>
        <end position="524"/>
    </location>
</feature>
<dbReference type="GO" id="GO:0017147">
    <property type="term" value="F:Wnt-protein binding"/>
    <property type="evidence" value="ECO:0007669"/>
    <property type="project" value="TreeGrafter"/>
</dbReference>
<feature type="disulfide bond" evidence="3">
    <location>
        <begin position="434"/>
        <end position="480"/>
    </location>
</feature>
<feature type="disulfide bond" evidence="3">
    <location>
        <begin position="426"/>
        <end position="487"/>
    </location>
</feature>
<reference evidence="5 6" key="1">
    <citation type="journal article" date="2017" name="PLoS Biol.">
        <title>The sea cucumber genome provides insights into morphological evolution and visceral regeneration.</title>
        <authorList>
            <person name="Zhang X."/>
            <person name="Sun L."/>
            <person name="Yuan J."/>
            <person name="Sun Y."/>
            <person name="Gao Y."/>
            <person name="Zhang L."/>
            <person name="Li S."/>
            <person name="Dai H."/>
            <person name="Hamel J.F."/>
            <person name="Liu C."/>
            <person name="Yu Y."/>
            <person name="Liu S."/>
            <person name="Lin W."/>
            <person name="Guo K."/>
            <person name="Jin S."/>
            <person name="Xu P."/>
            <person name="Storey K.B."/>
            <person name="Huan P."/>
            <person name="Zhang T."/>
            <person name="Zhou Y."/>
            <person name="Zhang J."/>
            <person name="Lin C."/>
            <person name="Li X."/>
            <person name="Xing L."/>
            <person name="Huo D."/>
            <person name="Sun M."/>
            <person name="Wang L."/>
            <person name="Mercier A."/>
            <person name="Li F."/>
            <person name="Yang H."/>
            <person name="Xiang J."/>
        </authorList>
    </citation>
    <scope>NUCLEOTIDE SEQUENCE [LARGE SCALE GENOMIC DNA]</scope>
    <source>
        <strain evidence="5">Shaxun</strain>
        <tissue evidence="5">Muscle</tissue>
    </source>
</reference>
<evidence type="ECO:0000256" key="1">
    <source>
        <dbReference type="ARBA" id="ARBA00022473"/>
    </source>
</evidence>
<feature type="domain" description="FZ" evidence="4">
    <location>
        <begin position="645"/>
        <end position="756"/>
    </location>
</feature>
<feature type="domain" description="FZ" evidence="4">
    <location>
        <begin position="421"/>
        <end position="536"/>
    </location>
</feature>
<keyword evidence="6" id="KW-1185">Reference proteome</keyword>
<proteinExistence type="predicted"/>
<accession>A0A2G8JTR5</accession>
<dbReference type="STRING" id="307972.A0A2G8JTR5"/>
<feature type="disulfide bond" evidence="3">
    <location>
        <begin position="75"/>
        <end position="113"/>
    </location>
</feature>
<dbReference type="InterPro" id="IPR036790">
    <property type="entry name" value="Frizzled_dom_sf"/>
</dbReference>
<feature type="domain" description="FZ" evidence="4">
    <location>
        <begin position="781"/>
        <end position="838"/>
    </location>
</feature>
<evidence type="ECO:0000313" key="6">
    <source>
        <dbReference type="Proteomes" id="UP000230750"/>
    </source>
</evidence>
<protein>
    <recommendedName>
        <fullName evidence="4">FZ domain-containing protein</fullName>
    </recommendedName>
</protein>
<dbReference type="InterPro" id="IPR016186">
    <property type="entry name" value="C-type_lectin-like/link_sf"/>
</dbReference>
<gene>
    <name evidence="5" type="ORF">BSL78_24000</name>
</gene>
<dbReference type="GO" id="GO:0005886">
    <property type="term" value="C:plasma membrane"/>
    <property type="evidence" value="ECO:0007669"/>
    <property type="project" value="TreeGrafter"/>
</dbReference>
<dbReference type="CDD" id="cd07066">
    <property type="entry name" value="CRD_FZ"/>
    <property type="match status" value="3"/>
</dbReference>
<sequence length="859" mass="93735">MLPLEQALFVCSETKPNRRDTTCEEIRRRSTCADMGYDHTMFPNALGHESADSAEEALNVILSGLASVTGTGDQCYTLIRTFMCHSHVPMCVASSSTMLPPCREMCELLFSECGHIMQTIPQLSSLNCEMAPYSNSDITMPNCAPVSPVVEANVCCPRPFKNVGGACIKILKKARPQKSSVKSCEADGATFAKLAPRDHLIPFLQSELFDTVDNMWLGISVEDGARLVWTFDGTEVAPEYFMGGGLSPDDVGSRKTCFILDAEGEIGVADCRNTDAPTLCQVSNECPFGIKSGECEAQTMVLCRDLGYTMTRFPNALGMPNQEDAFNELKRWAPLIGIGCSPHMKELLCSLYAPPCMSASSPAQLPCKEVCESAKEGCLPQLQKFGHSWPNVINCTKFASHSGSDSCYMGSLTVSDSPSGSASGTCELIEDPMCLDFGYSYTMMPNGFGQATQMEASMGMNAFQSLILLGCSPALPSFLCGMFYPVCTNGINVLPCRSLCETARSGCASFIEAIGLEWPPELDCANLQEDELCFNGTSMSEMPGESEESMTPPSDSCEEVTVPLCQDMPYYSTSFPNMFGQEDMDCYIGSLQDGKRFFLTTQMPCKVLWLYRNTDSILIWCSPCTILCHITYVKSALSSGADSAQTSGTCQPLRVPSCSHMPYNFTEIQSTTQEQIETLMQNYLPLIQLGCSSALTNFFCSIHAPPCTITGMSFFPCREMCEAAIDGCPILQQAPADQSVDCNLFPPRSSGMCVYVETEMDQPSEAAFFANIFDSIENTGECADVFLEYACQLLAPRCVGEPMRRVPPCRQLCERTRSACASLFDSEDLSSIIDCETLDAFGLIVKMMKNIGGMYPDTI</sequence>
<evidence type="ECO:0000256" key="3">
    <source>
        <dbReference type="PROSITE-ProRule" id="PRU00090"/>
    </source>
</evidence>
<dbReference type="EMBL" id="MRZV01001270">
    <property type="protein sequence ID" value="PIK39156.1"/>
    <property type="molecule type" value="Genomic_DNA"/>
</dbReference>
<dbReference type="Proteomes" id="UP000230750">
    <property type="component" value="Unassembled WGS sequence"/>
</dbReference>
<feature type="disulfide bond" evidence="3">
    <location>
        <begin position="303"/>
        <end position="349"/>
    </location>
</feature>
<feature type="disulfide bond" evidence="3">
    <location>
        <begin position="782"/>
        <end position="820"/>
    </location>
</feature>
<dbReference type="SMART" id="SM00063">
    <property type="entry name" value="FRI"/>
    <property type="match status" value="4"/>
</dbReference>
<dbReference type="GO" id="GO:0060070">
    <property type="term" value="P:canonical Wnt signaling pathway"/>
    <property type="evidence" value="ECO:0007669"/>
    <property type="project" value="TreeGrafter"/>
</dbReference>
<evidence type="ECO:0000256" key="2">
    <source>
        <dbReference type="ARBA" id="ARBA00023157"/>
    </source>
</evidence>
<feature type="disulfide bond" evidence="3">
    <location>
        <begin position="371"/>
        <end position="395"/>
    </location>
</feature>
<feature type="disulfide bond" evidence="3">
    <location>
        <begin position="340"/>
        <end position="378"/>
    </location>
</feature>
<dbReference type="PANTHER" id="PTHR11309">
    <property type="entry name" value="FRIZZLED"/>
    <property type="match status" value="1"/>
</dbReference>
<keyword evidence="2 3" id="KW-1015">Disulfide bond</keyword>
<dbReference type="InterPro" id="IPR020067">
    <property type="entry name" value="Frizzled_dom"/>
</dbReference>
<dbReference type="Pfam" id="PF01392">
    <property type="entry name" value="Fz"/>
    <property type="match status" value="5"/>
</dbReference>
<feature type="disulfide bond" evidence="3">
    <location>
        <begin position="102"/>
        <end position="143"/>
    </location>
</feature>
<feature type="domain" description="FZ" evidence="4">
    <location>
        <begin position="290"/>
        <end position="410"/>
    </location>
</feature>
<dbReference type="OrthoDB" id="10053709at2759"/>
<comment type="caution">
    <text evidence="5">The sequence shown here is derived from an EMBL/GenBank/DDBJ whole genome shotgun (WGS) entry which is preliminary data.</text>
</comment>
<dbReference type="GO" id="GO:0035567">
    <property type="term" value="P:non-canonical Wnt signaling pathway"/>
    <property type="evidence" value="ECO:0007669"/>
    <property type="project" value="TreeGrafter"/>
</dbReference>
<feature type="disulfide bond" evidence="3">
    <location>
        <begin position="295"/>
        <end position="356"/>
    </location>
</feature>
<dbReference type="InterPro" id="IPR016187">
    <property type="entry name" value="CTDL_fold"/>
</dbReference>
<organism evidence="5 6">
    <name type="scientific">Stichopus japonicus</name>
    <name type="common">Sea cucumber</name>
    <dbReference type="NCBI Taxonomy" id="307972"/>
    <lineage>
        <taxon>Eukaryota</taxon>
        <taxon>Metazoa</taxon>
        <taxon>Echinodermata</taxon>
        <taxon>Eleutherozoa</taxon>
        <taxon>Echinozoa</taxon>
        <taxon>Holothuroidea</taxon>
        <taxon>Aspidochirotacea</taxon>
        <taxon>Aspidochirotida</taxon>
        <taxon>Stichopodidae</taxon>
        <taxon>Apostichopus</taxon>
    </lineage>
</organism>
<dbReference type="Gene3D" id="3.10.100.10">
    <property type="entry name" value="Mannose-Binding Protein A, subunit A"/>
    <property type="match status" value="1"/>
</dbReference>